<dbReference type="Pfam" id="PF06628">
    <property type="entry name" value="Catalase-rel"/>
    <property type="match status" value="1"/>
</dbReference>
<dbReference type="PRINTS" id="PR00067">
    <property type="entry name" value="CATALASE"/>
</dbReference>
<evidence type="ECO:0000256" key="8">
    <source>
        <dbReference type="SAM" id="MobiDB-lite"/>
    </source>
</evidence>
<dbReference type="Gene3D" id="2.40.180.10">
    <property type="entry name" value="Catalase core domain"/>
    <property type="match status" value="1"/>
</dbReference>
<dbReference type="PROSITE" id="PS00438">
    <property type="entry name" value="CATALASE_2"/>
    <property type="match status" value="1"/>
</dbReference>
<evidence type="ECO:0000313" key="11">
    <source>
        <dbReference type="Proteomes" id="UP000634308"/>
    </source>
</evidence>
<feature type="domain" description="Catalase core" evidence="9">
    <location>
        <begin position="35"/>
        <end position="419"/>
    </location>
</feature>
<dbReference type="EMBL" id="BMQM01000008">
    <property type="protein sequence ID" value="GGR55108.1"/>
    <property type="molecule type" value="Genomic_DNA"/>
</dbReference>
<comment type="caution">
    <text evidence="10">The sequence shown here is derived from an EMBL/GenBank/DDBJ whole genome shotgun (WGS) entry which is preliminary data.</text>
</comment>
<gene>
    <name evidence="10" type="primary">katA</name>
    <name evidence="10" type="ORF">GCM10008959_15880</name>
</gene>
<reference evidence="11" key="1">
    <citation type="journal article" date="2019" name="Int. J. Syst. Evol. Microbiol.">
        <title>The Global Catalogue of Microorganisms (GCM) 10K type strain sequencing project: providing services to taxonomists for standard genome sequencing and annotation.</title>
        <authorList>
            <consortium name="The Broad Institute Genomics Platform"/>
            <consortium name="The Broad Institute Genome Sequencing Center for Infectious Disease"/>
            <person name="Wu L."/>
            <person name="Ma J."/>
        </authorList>
    </citation>
    <scope>NUCLEOTIDE SEQUENCE [LARGE SCALE GENOMIC DNA]</scope>
    <source>
        <strain evidence="11">JCM 31404</strain>
    </source>
</reference>
<proteinExistence type="inferred from homology"/>
<evidence type="ECO:0000256" key="1">
    <source>
        <dbReference type="ARBA" id="ARBA00005329"/>
    </source>
</evidence>
<dbReference type="InterPro" id="IPR024708">
    <property type="entry name" value="Catalase_AS"/>
</dbReference>
<dbReference type="PIRSF" id="PIRSF038928">
    <property type="entry name" value="Catalase_clade1-3"/>
    <property type="match status" value="1"/>
</dbReference>
<dbReference type="SMART" id="SM01060">
    <property type="entry name" value="Catalase"/>
    <property type="match status" value="1"/>
</dbReference>
<dbReference type="SUPFAM" id="SSF56634">
    <property type="entry name" value="Heme-dependent catalase-like"/>
    <property type="match status" value="1"/>
</dbReference>
<feature type="region of interest" description="Disordered" evidence="8">
    <location>
        <begin position="1"/>
        <end position="52"/>
    </location>
</feature>
<evidence type="ECO:0000256" key="4">
    <source>
        <dbReference type="ARBA" id="ARBA00022723"/>
    </source>
</evidence>
<dbReference type="InterPro" id="IPR024711">
    <property type="entry name" value="Catalase_clade1/3"/>
</dbReference>
<dbReference type="CDD" id="cd08156">
    <property type="entry name" value="catalase_clade_3"/>
    <property type="match status" value="1"/>
</dbReference>
<dbReference type="InterPro" id="IPR018028">
    <property type="entry name" value="Catalase"/>
</dbReference>
<dbReference type="Proteomes" id="UP000634308">
    <property type="component" value="Unassembled WGS sequence"/>
</dbReference>
<dbReference type="InterPro" id="IPR020835">
    <property type="entry name" value="Catalase_sf"/>
</dbReference>
<keyword evidence="3" id="KW-0349">Heme</keyword>
<evidence type="ECO:0000259" key="9">
    <source>
        <dbReference type="SMART" id="SM01060"/>
    </source>
</evidence>
<keyword evidence="6" id="KW-0408">Iron</keyword>
<organism evidence="10 11">
    <name type="scientific">Deinococcus seoulensis</name>
    <dbReference type="NCBI Taxonomy" id="1837379"/>
    <lineage>
        <taxon>Bacteria</taxon>
        <taxon>Thermotogati</taxon>
        <taxon>Deinococcota</taxon>
        <taxon>Deinococci</taxon>
        <taxon>Deinococcales</taxon>
        <taxon>Deinococcaceae</taxon>
        <taxon>Deinococcus</taxon>
    </lineage>
</organism>
<name>A0ABQ2RTL3_9DEIO</name>
<keyword evidence="4" id="KW-0479">Metal-binding</keyword>
<sequence>MPDQTMPDQKDTAYAPTESADMKTTAPQAPQGRLTNHSGNAAPSNTNSLTAGQRGPVLLQDWHLLERMAHFNRERVPERVVHAKGSGAFGTFRVTRAIPELTAAKLFQKEGTECRMLARFSTVAGERGFPDTVRDPRGFALKFYTEDGNWDMVGNNTPIFFVRDAIKFQDFIHSQKRHPVTGRRSNAMQFDFWSLRPESLHQVMYLFGDRGLPRSYRFMNGYSSHTYSLWNEQGERFYVKWHFHSQQGVQNLTEDLAAKIASENSDYHFQDLFDAIDQGDYPKWTVSIQVMPEADAETYHINPFDLTKVWPHADYPLMQVGEFELNENPQNYFAEIEQAAFEPSNMPRGFGASPDKMLQARLMSYADAHRYRIGINYAALPVNKAACPVMTYHRDGQTRFDGNFGGTPVYEPNSYGGPDVPADTLQEPPMPLGSMADRYGWPEDDADLYGQPRELYRVMSEGERGRLAMNFAGALAGVPDFIVDRFVGHLEKVSAELSSGVRDGIAKKRAMAKPELTDLLTETHTHAAGGDQKPQMAVSADD</sequence>
<evidence type="ECO:0000313" key="10">
    <source>
        <dbReference type="EMBL" id="GGR55108.1"/>
    </source>
</evidence>
<dbReference type="PANTHER" id="PTHR11465:SF61">
    <property type="entry name" value="CATALASE"/>
    <property type="match status" value="1"/>
</dbReference>
<evidence type="ECO:0000256" key="5">
    <source>
        <dbReference type="ARBA" id="ARBA00023002"/>
    </source>
</evidence>
<dbReference type="InterPro" id="IPR010582">
    <property type="entry name" value="Catalase_immune_responsive"/>
</dbReference>
<dbReference type="InterPro" id="IPR011614">
    <property type="entry name" value="Catalase_core"/>
</dbReference>
<keyword evidence="11" id="KW-1185">Reference proteome</keyword>
<keyword evidence="5" id="KW-0560">Oxidoreductase</keyword>
<evidence type="ECO:0000256" key="2">
    <source>
        <dbReference type="ARBA" id="ARBA00022559"/>
    </source>
</evidence>
<evidence type="ECO:0000256" key="3">
    <source>
        <dbReference type="ARBA" id="ARBA00022617"/>
    </source>
</evidence>
<dbReference type="PANTHER" id="PTHR11465">
    <property type="entry name" value="CATALASE"/>
    <property type="match status" value="1"/>
</dbReference>
<protein>
    <submittedName>
        <fullName evidence="10">Catalase</fullName>
    </submittedName>
</protein>
<dbReference type="PROSITE" id="PS51402">
    <property type="entry name" value="CATALASE_3"/>
    <property type="match status" value="1"/>
</dbReference>
<accession>A0ABQ2RTL3</accession>
<evidence type="ECO:0000256" key="7">
    <source>
        <dbReference type="ARBA" id="ARBA00023324"/>
    </source>
</evidence>
<dbReference type="InterPro" id="IPR040333">
    <property type="entry name" value="Catalase_3"/>
</dbReference>
<feature type="compositionally biased region" description="Polar residues" evidence="8">
    <location>
        <begin position="25"/>
        <end position="51"/>
    </location>
</feature>
<keyword evidence="2" id="KW-0575">Peroxidase</keyword>
<evidence type="ECO:0000256" key="6">
    <source>
        <dbReference type="ARBA" id="ARBA00023004"/>
    </source>
</evidence>
<dbReference type="Pfam" id="PF00199">
    <property type="entry name" value="Catalase"/>
    <property type="match status" value="1"/>
</dbReference>
<comment type="similarity">
    <text evidence="1">Belongs to the catalase family.</text>
</comment>
<keyword evidence="7" id="KW-0376">Hydrogen peroxide</keyword>